<feature type="transmembrane region" description="Helical" evidence="1">
    <location>
        <begin position="20"/>
        <end position="41"/>
    </location>
</feature>
<keyword evidence="1" id="KW-1133">Transmembrane helix</keyword>
<evidence type="ECO:0008006" key="4">
    <source>
        <dbReference type="Google" id="ProtNLM"/>
    </source>
</evidence>
<keyword evidence="3" id="KW-1185">Reference proteome</keyword>
<dbReference type="Proteomes" id="UP001174208">
    <property type="component" value="Unassembled WGS sequence"/>
</dbReference>
<keyword evidence="1" id="KW-0812">Transmembrane</keyword>
<comment type="caution">
    <text evidence="2">The sequence shown here is derived from an EMBL/GenBank/DDBJ whole genome shotgun (WGS) entry which is preliminary data.</text>
</comment>
<accession>A0ABT8K8K6</accession>
<name>A0ABT8K8K6_9MICO</name>
<evidence type="ECO:0000256" key="1">
    <source>
        <dbReference type="SAM" id="Phobius"/>
    </source>
</evidence>
<dbReference type="EMBL" id="JAROCF010000001">
    <property type="protein sequence ID" value="MDN4613791.1"/>
    <property type="molecule type" value="Genomic_DNA"/>
</dbReference>
<keyword evidence="1" id="KW-0472">Membrane</keyword>
<sequence>MSADGGVQQTSAGSGRGLAITGIVFAFLLPIVGLILGLIARNRAHEARSDTRLATVAIVISAIMIALELIAGIFVTIAVFNTSR</sequence>
<organism evidence="2 3">
    <name type="scientific">Leifsonia williamsii</name>
    <dbReference type="NCBI Taxonomy" id="3035919"/>
    <lineage>
        <taxon>Bacteria</taxon>
        <taxon>Bacillati</taxon>
        <taxon>Actinomycetota</taxon>
        <taxon>Actinomycetes</taxon>
        <taxon>Micrococcales</taxon>
        <taxon>Microbacteriaceae</taxon>
        <taxon>Leifsonia</taxon>
    </lineage>
</organism>
<evidence type="ECO:0000313" key="2">
    <source>
        <dbReference type="EMBL" id="MDN4613791.1"/>
    </source>
</evidence>
<feature type="transmembrane region" description="Helical" evidence="1">
    <location>
        <begin position="53"/>
        <end position="80"/>
    </location>
</feature>
<reference evidence="2" key="1">
    <citation type="submission" date="2023-06" db="EMBL/GenBank/DDBJ databases">
        <title>MT1 and MT2 Draft Genomes of Novel Species.</title>
        <authorList>
            <person name="Venkateswaran K."/>
        </authorList>
    </citation>
    <scope>NUCLEOTIDE SEQUENCE</scope>
    <source>
        <strain evidence="2">F6_8S_P_1B</strain>
    </source>
</reference>
<gene>
    <name evidence="2" type="ORF">P5G50_04930</name>
</gene>
<protein>
    <recommendedName>
        <fullName evidence="4">DUF4190 domain-containing protein</fullName>
    </recommendedName>
</protein>
<evidence type="ECO:0000313" key="3">
    <source>
        <dbReference type="Proteomes" id="UP001174208"/>
    </source>
</evidence>
<dbReference type="RefSeq" id="WP_301210199.1">
    <property type="nucleotide sequence ID" value="NZ_JAROCF010000001.1"/>
</dbReference>
<proteinExistence type="predicted"/>